<reference evidence="1" key="3">
    <citation type="submission" date="2025-09" db="UniProtKB">
        <authorList>
            <consortium name="Ensembl"/>
        </authorList>
    </citation>
    <scope>IDENTIFICATION</scope>
</reference>
<sequence length="58" mass="6867">MELSQLLREIRAKYEMLITRNQIKTIISARTQVMTSCRHTPSRVRRQALSVQFLPRPL</sequence>
<reference evidence="1 2" key="1">
    <citation type="submission" date="2017-10" db="EMBL/GenBank/DDBJ databases">
        <title>A new Pekin duck reference genome.</title>
        <authorList>
            <person name="Hou Z.-C."/>
            <person name="Zhou Z.-K."/>
            <person name="Zhu F."/>
            <person name="Hou S.-S."/>
        </authorList>
    </citation>
    <scope>NUCLEOTIDE SEQUENCE [LARGE SCALE GENOMIC DNA]</scope>
</reference>
<name>A0A493TN89_ANAPP</name>
<dbReference type="GeneTree" id="ENSGT00960000190892"/>
<dbReference type="Proteomes" id="UP000016666">
    <property type="component" value="Chromosome 28"/>
</dbReference>
<reference evidence="1" key="2">
    <citation type="submission" date="2025-08" db="UniProtKB">
        <authorList>
            <consortium name="Ensembl"/>
        </authorList>
    </citation>
    <scope>IDENTIFICATION</scope>
</reference>
<evidence type="ECO:0000313" key="1">
    <source>
        <dbReference type="Ensembl" id="ENSAPLP00000027346.1"/>
    </source>
</evidence>
<evidence type="ECO:0000313" key="2">
    <source>
        <dbReference type="Proteomes" id="UP000016666"/>
    </source>
</evidence>
<organism evidence="1 2">
    <name type="scientific">Anas platyrhynchos platyrhynchos</name>
    <name type="common">Northern mallard</name>
    <dbReference type="NCBI Taxonomy" id="8840"/>
    <lineage>
        <taxon>Eukaryota</taxon>
        <taxon>Metazoa</taxon>
        <taxon>Chordata</taxon>
        <taxon>Craniata</taxon>
        <taxon>Vertebrata</taxon>
        <taxon>Euteleostomi</taxon>
        <taxon>Archelosauria</taxon>
        <taxon>Archosauria</taxon>
        <taxon>Dinosauria</taxon>
        <taxon>Saurischia</taxon>
        <taxon>Theropoda</taxon>
        <taxon>Coelurosauria</taxon>
        <taxon>Aves</taxon>
        <taxon>Neognathae</taxon>
        <taxon>Galloanserae</taxon>
        <taxon>Anseriformes</taxon>
        <taxon>Anatidae</taxon>
        <taxon>Anatinae</taxon>
        <taxon>Anas</taxon>
    </lineage>
</organism>
<accession>A0A493TN89</accession>
<evidence type="ECO:0008006" key="3">
    <source>
        <dbReference type="Google" id="ProtNLM"/>
    </source>
</evidence>
<dbReference type="AlphaFoldDB" id="A0A493TN89"/>
<protein>
    <recommendedName>
        <fullName evidence="3">IF rod domain-containing protein</fullName>
    </recommendedName>
</protein>
<dbReference type="STRING" id="8840.ENSAPLP00000027346"/>
<dbReference type="Ensembl" id="ENSAPLT00000029043.1">
    <property type="protein sequence ID" value="ENSAPLP00000027346.1"/>
    <property type="gene ID" value="ENSAPLG00000025779.1"/>
</dbReference>
<dbReference type="OMA" id="MTSCRHT"/>
<keyword evidence="2" id="KW-1185">Reference proteome</keyword>
<proteinExistence type="predicted"/>